<dbReference type="SUPFAM" id="SSF49899">
    <property type="entry name" value="Concanavalin A-like lectins/glucanases"/>
    <property type="match status" value="1"/>
</dbReference>
<organism evidence="8 9">
    <name type="scientific">Marilutibacter chinensis</name>
    <dbReference type="NCBI Taxonomy" id="2912247"/>
    <lineage>
        <taxon>Bacteria</taxon>
        <taxon>Pseudomonadati</taxon>
        <taxon>Pseudomonadota</taxon>
        <taxon>Gammaproteobacteria</taxon>
        <taxon>Lysobacterales</taxon>
        <taxon>Lysobacteraceae</taxon>
        <taxon>Marilutibacter</taxon>
    </lineage>
</organism>
<dbReference type="SMART" id="SM00640">
    <property type="entry name" value="Glyco_32"/>
    <property type="match status" value="1"/>
</dbReference>
<evidence type="ECO:0000256" key="4">
    <source>
        <dbReference type="RuleBase" id="RU362110"/>
    </source>
</evidence>
<dbReference type="CDD" id="cd18622">
    <property type="entry name" value="GH32_Inu-like"/>
    <property type="match status" value="1"/>
</dbReference>
<evidence type="ECO:0000256" key="3">
    <source>
        <dbReference type="ARBA" id="ARBA00023295"/>
    </source>
</evidence>
<reference evidence="8" key="1">
    <citation type="submission" date="2022-01" db="EMBL/GenBank/DDBJ databases">
        <title>Lysobacter chinensis sp. nov., a bacterium isolated from cow dung compost.</title>
        <authorList>
            <person name="Liu Y."/>
        </authorList>
    </citation>
    <scope>NUCLEOTIDE SEQUENCE</scope>
    <source>
        <strain evidence="8">TLK-CK17</strain>
    </source>
</reference>
<dbReference type="Pfam" id="PF00251">
    <property type="entry name" value="Glyco_hydro_32N"/>
    <property type="match status" value="1"/>
</dbReference>
<dbReference type="InterPro" id="IPR013189">
    <property type="entry name" value="Glyco_hydro_32_C"/>
</dbReference>
<dbReference type="InterPro" id="IPR013320">
    <property type="entry name" value="ConA-like_dom_sf"/>
</dbReference>
<dbReference type="Gene3D" id="2.115.10.20">
    <property type="entry name" value="Glycosyl hydrolase domain, family 43"/>
    <property type="match status" value="1"/>
</dbReference>
<evidence type="ECO:0000256" key="5">
    <source>
        <dbReference type="SAM" id="MobiDB-lite"/>
    </source>
</evidence>
<dbReference type="Pfam" id="PF08244">
    <property type="entry name" value="Glyco_hydro_32C"/>
    <property type="match status" value="1"/>
</dbReference>
<proteinExistence type="inferred from homology"/>
<feature type="domain" description="Glycosyl hydrolase family 32 N-terminal" evidence="6">
    <location>
        <begin position="80"/>
        <end position="380"/>
    </location>
</feature>
<evidence type="ECO:0000313" key="9">
    <source>
        <dbReference type="Proteomes" id="UP001430796"/>
    </source>
</evidence>
<evidence type="ECO:0000259" key="6">
    <source>
        <dbReference type="Pfam" id="PF00251"/>
    </source>
</evidence>
<comment type="similarity">
    <text evidence="1 4">Belongs to the glycosyl hydrolase 32 family.</text>
</comment>
<feature type="compositionally biased region" description="Polar residues" evidence="5">
    <location>
        <begin position="48"/>
        <end position="62"/>
    </location>
</feature>
<name>A0ABS9HWP2_9GAMM</name>
<keyword evidence="3 4" id="KW-0326">Glycosidase</keyword>
<keyword evidence="2 4" id="KW-0378">Hydrolase</keyword>
<sequence>MQSSDGWLDEAAILSIRRANMGIRKVLAAAAAIGAMTVGYFTCQPQALQANDDTPPRQQTTDAVLPASERYRERHRPQYHFTPEHGDLADPNGLVFHDGEYHLFHQQNGRWAHAVSLDLLHWKHLPIALEHDNLGQALSGSVVVDRDDSSGFFDGGSGLVAIYTSTAGGEQQSIAYSRDNGRHWVRHEGNPVIRNEGRRDFRDPKVFWHEGSGRWIMAVSTDQSVTLYGSPDLKQWQWLSRFGDGQGLHAAVWECPDLFPLAVDGDPGNIKWVLHVSVGDNRETRGSTAQYFVGEFDGTTFTNDNPPQTVLVTDHGQDFYAAQSWFGIPAADGRRIWIAWMSNWRYPYQTPTHPWHGAMTLPRQLSLKTVDGSIRLVQQPVDEVAALRGTEVTVAPFTVEGSHEVSEFQGTTYEFELEMSWQDVRELGIRVRGSESMTQQTAIGVDVPSQKIFVDRTHAGLKEVPDRSGGSFAFGSRRSADYPVERKRVKLHGFVDESSLEVFVNDGEQVFSNLIFTHPDNRSIELYADGGRARVESLRFRPLRRVWGGSMRAAAAEGAIMG</sequence>
<dbReference type="PANTHER" id="PTHR42800">
    <property type="entry name" value="EXOINULINASE INUD (AFU_ORTHOLOGUE AFUA_5G00480)"/>
    <property type="match status" value="1"/>
</dbReference>
<feature type="domain" description="Glycosyl hydrolase family 32 C-terminal" evidence="7">
    <location>
        <begin position="383"/>
        <end position="540"/>
    </location>
</feature>
<reference evidence="8" key="2">
    <citation type="submission" date="2022-01" db="EMBL/GenBank/DDBJ databases">
        <authorList>
            <person name="Zhou L.Y."/>
        </authorList>
    </citation>
    <scope>NUCLEOTIDE SEQUENCE</scope>
    <source>
        <strain evidence="8">TLK-CK17</strain>
    </source>
</reference>
<dbReference type="GO" id="GO:0016787">
    <property type="term" value="F:hydrolase activity"/>
    <property type="evidence" value="ECO:0007669"/>
    <property type="project" value="UniProtKB-KW"/>
</dbReference>
<evidence type="ECO:0000256" key="2">
    <source>
        <dbReference type="ARBA" id="ARBA00022801"/>
    </source>
</evidence>
<accession>A0ABS9HWP2</accession>
<dbReference type="InterPro" id="IPR001362">
    <property type="entry name" value="Glyco_hydro_32"/>
</dbReference>
<evidence type="ECO:0000313" key="8">
    <source>
        <dbReference type="EMBL" id="MCF7222792.1"/>
    </source>
</evidence>
<dbReference type="InterPro" id="IPR023296">
    <property type="entry name" value="Glyco_hydro_beta-prop_sf"/>
</dbReference>
<evidence type="ECO:0000259" key="7">
    <source>
        <dbReference type="Pfam" id="PF08244"/>
    </source>
</evidence>
<gene>
    <name evidence="8" type="ORF">L3V18_13515</name>
</gene>
<dbReference type="SUPFAM" id="SSF75005">
    <property type="entry name" value="Arabinanase/levansucrase/invertase"/>
    <property type="match status" value="1"/>
</dbReference>
<dbReference type="InterPro" id="IPR013148">
    <property type="entry name" value="Glyco_hydro_32_N"/>
</dbReference>
<comment type="caution">
    <text evidence="8">The sequence shown here is derived from an EMBL/GenBank/DDBJ whole genome shotgun (WGS) entry which is preliminary data.</text>
</comment>
<dbReference type="Proteomes" id="UP001430796">
    <property type="component" value="Unassembled WGS sequence"/>
</dbReference>
<feature type="region of interest" description="Disordered" evidence="5">
    <location>
        <begin position="48"/>
        <end position="68"/>
    </location>
</feature>
<dbReference type="Gene3D" id="2.60.120.560">
    <property type="entry name" value="Exo-inulinase, domain 1"/>
    <property type="match status" value="1"/>
</dbReference>
<dbReference type="PANTHER" id="PTHR42800:SF1">
    <property type="entry name" value="EXOINULINASE INUD (AFU_ORTHOLOGUE AFUA_5G00480)"/>
    <property type="match status" value="1"/>
</dbReference>
<dbReference type="RefSeq" id="WP_237055702.1">
    <property type="nucleotide sequence ID" value="NZ_JAKJPO010000008.1"/>
</dbReference>
<keyword evidence="9" id="KW-1185">Reference proteome</keyword>
<dbReference type="EMBL" id="JAKJPO010000008">
    <property type="protein sequence ID" value="MCF7222792.1"/>
    <property type="molecule type" value="Genomic_DNA"/>
</dbReference>
<evidence type="ECO:0000256" key="1">
    <source>
        <dbReference type="ARBA" id="ARBA00009902"/>
    </source>
</evidence>
<protein>
    <submittedName>
        <fullName evidence="8">Glycoside hydrolase family 32 protein</fullName>
    </submittedName>
</protein>